<feature type="transmembrane region" description="Helical" evidence="2">
    <location>
        <begin position="195"/>
        <end position="214"/>
    </location>
</feature>
<dbReference type="RefSeq" id="XP_060460041.1">
    <property type="nucleotide sequence ID" value="XM_060603781.1"/>
</dbReference>
<organism evidence="3 4">
    <name type="scientific">Cutaneotrichosporon cavernicola</name>
    <dbReference type="NCBI Taxonomy" id="279322"/>
    <lineage>
        <taxon>Eukaryota</taxon>
        <taxon>Fungi</taxon>
        <taxon>Dikarya</taxon>
        <taxon>Basidiomycota</taxon>
        <taxon>Agaricomycotina</taxon>
        <taxon>Tremellomycetes</taxon>
        <taxon>Trichosporonales</taxon>
        <taxon>Trichosporonaceae</taxon>
        <taxon>Cutaneotrichosporon</taxon>
    </lineage>
</organism>
<feature type="transmembrane region" description="Helical" evidence="2">
    <location>
        <begin position="98"/>
        <end position="120"/>
    </location>
</feature>
<keyword evidence="4" id="KW-1185">Reference proteome</keyword>
<evidence type="ECO:0000313" key="3">
    <source>
        <dbReference type="EMBL" id="BEI94776.1"/>
    </source>
</evidence>
<dbReference type="KEGG" id="ccac:CcaHIS019_0703570"/>
<keyword evidence="2" id="KW-0472">Membrane</keyword>
<name>A0AA48L9Q4_9TREE</name>
<proteinExistence type="predicted"/>
<keyword evidence="2" id="KW-1133">Transmembrane helix</keyword>
<gene>
    <name evidence="3" type="ORF">CcaverHIS019_0703570</name>
</gene>
<dbReference type="AlphaFoldDB" id="A0AA48L9Q4"/>
<keyword evidence="2" id="KW-0812">Transmembrane</keyword>
<feature type="transmembrane region" description="Helical" evidence="2">
    <location>
        <begin position="158"/>
        <end position="183"/>
    </location>
</feature>
<evidence type="ECO:0000256" key="1">
    <source>
        <dbReference type="SAM" id="MobiDB-lite"/>
    </source>
</evidence>
<accession>A0AA48L9Q4</accession>
<protein>
    <submittedName>
        <fullName evidence="3">Uncharacterized protein</fullName>
    </submittedName>
</protein>
<dbReference type="EMBL" id="AP028219">
    <property type="protein sequence ID" value="BEI94776.1"/>
    <property type="molecule type" value="Genomic_DNA"/>
</dbReference>
<feature type="transmembrane region" description="Helical" evidence="2">
    <location>
        <begin position="126"/>
        <end position="146"/>
    </location>
</feature>
<sequence>MPITLDPDADPDAPAPHVSPLSDPPPYTPEPLPTLSADARVLARDILALPPGVRAIVLGLCKVPPSPSDDGDSLALAVHYIVRTAAQASHARTVWLRVLNYVILAFWMSLLSYLPVLAAYYLSSPLILGLVGVIHIILLPVAMVGTRFDRLSGGISGVVWLLAGTGPFVGACIPIGAAFGFGVEVQGLLMVLQEGVKVAAAVAAVFGLCTALVLRHIDADVMGYWAMGVHELPTMYEFVTSIVGAGARAYGGGGVD</sequence>
<dbReference type="GeneID" id="85498646"/>
<reference evidence="3" key="1">
    <citation type="journal article" date="2023" name="BMC Genomics">
        <title>Chromosome-level genome assemblies of Cutaneotrichosporon spp. (Trichosporonales, Basidiomycota) reveal imbalanced evolution between nucleotide sequences and chromosome synteny.</title>
        <authorList>
            <person name="Kobayashi Y."/>
            <person name="Kayamori A."/>
            <person name="Aoki K."/>
            <person name="Shiwa Y."/>
            <person name="Matsutani M."/>
            <person name="Fujita N."/>
            <person name="Sugita T."/>
            <person name="Iwasaki W."/>
            <person name="Tanaka N."/>
            <person name="Takashima M."/>
        </authorList>
    </citation>
    <scope>NUCLEOTIDE SEQUENCE</scope>
    <source>
        <strain evidence="3">HIS019</strain>
    </source>
</reference>
<feature type="region of interest" description="Disordered" evidence="1">
    <location>
        <begin position="1"/>
        <end position="30"/>
    </location>
</feature>
<evidence type="ECO:0000313" key="4">
    <source>
        <dbReference type="Proteomes" id="UP001233271"/>
    </source>
</evidence>
<dbReference type="Proteomes" id="UP001233271">
    <property type="component" value="Chromosome 7b"/>
</dbReference>
<evidence type="ECO:0000256" key="2">
    <source>
        <dbReference type="SAM" id="Phobius"/>
    </source>
</evidence>